<evidence type="ECO:0000259" key="16">
    <source>
        <dbReference type="PROSITE" id="PS51164"/>
    </source>
</evidence>
<dbReference type="GO" id="GO:0005576">
    <property type="term" value="C:extracellular region"/>
    <property type="evidence" value="ECO:0007669"/>
    <property type="project" value="InterPro"/>
</dbReference>
<dbReference type="InterPro" id="IPR005103">
    <property type="entry name" value="AA9_LPMO"/>
</dbReference>
<keyword evidence="7 17" id="KW-0503">Monooxygenase</keyword>
<feature type="compositionally biased region" description="Low complexity" evidence="14">
    <location>
        <begin position="365"/>
        <end position="375"/>
    </location>
</feature>
<dbReference type="InterPro" id="IPR035971">
    <property type="entry name" value="CBD_sf"/>
</dbReference>
<dbReference type="Gene3D" id="2.70.50.70">
    <property type="match status" value="1"/>
</dbReference>
<feature type="domain" description="CBM1" evidence="16">
    <location>
        <begin position="379"/>
        <end position="415"/>
    </location>
</feature>
<feature type="signal peptide" evidence="15">
    <location>
        <begin position="1"/>
        <end position="18"/>
    </location>
</feature>
<dbReference type="SUPFAM" id="SSF57180">
    <property type="entry name" value="Cellulose-binding domain"/>
    <property type="match status" value="1"/>
</dbReference>
<dbReference type="InterPro" id="IPR000254">
    <property type="entry name" value="CBD"/>
</dbReference>
<keyword evidence="5" id="KW-0560">Oxidoreductase</keyword>
<evidence type="ECO:0000256" key="12">
    <source>
        <dbReference type="ARBA" id="ARBA00045077"/>
    </source>
</evidence>
<reference evidence="17 18" key="1">
    <citation type="submission" date="2015-07" db="EMBL/GenBank/DDBJ databases">
        <authorList>
            <person name="Noorani M."/>
        </authorList>
    </citation>
    <scope>NUCLEOTIDE SEQUENCE [LARGE SCALE GENOMIC DNA]</scope>
    <source>
        <strain evidence="17">BBA 69670</strain>
    </source>
</reference>
<keyword evidence="6" id="KW-0186">Copper</keyword>
<feature type="region of interest" description="Disordered" evidence="14">
    <location>
        <begin position="321"/>
        <end position="375"/>
    </location>
</feature>
<sequence>MLAQTAFALLSVASSVLAHGNVRELIVSNPQGTFIPWLPYEDPYKNPAPERVSRKIPGNGPIEDVTSVDIQCNTGGTVPAPLLATAAAGSNVAFNWTTEWPTSHIGPVLTYMAKAPSDITKWSPGTDKVWFKIDEAGLENGKWAATDVLIAQKGLWTVKIPENLQPGEYLIRHEIIALHGAGTYPGAQFYPACHQFKITGSGTALPADADLVAFPGAYTPQSPGIVYNPYAGLTTYPLPGPAVWNGSGSGTGSGGSGAASSAAAAAPSSAASSADAAPSSTAAAYTSAAAAASTSGAASASGAASSSAAAAPTSTAAGASSVETEAPVATSTQVATTAPAATSAATDPASSTAAAEPKPSCVHESSPAAPSAPSGASTGTAALYAQCGGIGFTGATGCASPYTCKAWNPYYSHSGAQNAAHVYSP</sequence>
<dbReference type="GO" id="GO:0030248">
    <property type="term" value="F:cellulose binding"/>
    <property type="evidence" value="ECO:0007669"/>
    <property type="project" value="InterPro"/>
</dbReference>
<protein>
    <recommendedName>
        <fullName evidence="13">lytic cellulose monooxygenase (C4-dehydrogenating)</fullName>
        <ecNumber evidence="13">1.14.99.56</ecNumber>
    </recommendedName>
</protein>
<dbReference type="EC" id="1.14.99.56" evidence="13"/>
<evidence type="ECO:0000256" key="8">
    <source>
        <dbReference type="ARBA" id="ARBA00023157"/>
    </source>
</evidence>
<keyword evidence="9" id="KW-0119">Carbohydrate metabolism</keyword>
<name>A0A0K6FYX1_9AGAM</name>
<dbReference type="SMART" id="SM00236">
    <property type="entry name" value="fCBD"/>
    <property type="match status" value="1"/>
</dbReference>
<proteinExistence type="inferred from homology"/>
<dbReference type="GO" id="GO:0030245">
    <property type="term" value="P:cellulose catabolic process"/>
    <property type="evidence" value="ECO:0007669"/>
    <property type="project" value="UniProtKB-KW"/>
</dbReference>
<evidence type="ECO:0000256" key="2">
    <source>
        <dbReference type="ARBA" id="ARBA00022723"/>
    </source>
</evidence>
<dbReference type="GO" id="GO:0004497">
    <property type="term" value="F:monooxygenase activity"/>
    <property type="evidence" value="ECO:0007669"/>
    <property type="project" value="UniProtKB-KW"/>
</dbReference>
<keyword evidence="2" id="KW-0479">Metal-binding</keyword>
<keyword evidence="4" id="KW-0136">Cellulose degradation</keyword>
<feature type="compositionally biased region" description="Low complexity" evidence="14">
    <location>
        <begin position="321"/>
        <end position="355"/>
    </location>
</feature>
<dbReference type="Proteomes" id="UP000044841">
    <property type="component" value="Unassembled WGS sequence"/>
</dbReference>
<dbReference type="PANTHER" id="PTHR33353:SF6">
    <property type="entry name" value="ENDOGLUCANASE IV"/>
    <property type="match status" value="1"/>
</dbReference>
<evidence type="ECO:0000256" key="1">
    <source>
        <dbReference type="ARBA" id="ARBA00001973"/>
    </source>
</evidence>
<gene>
    <name evidence="17" type="ORF">RSOLAG22IIIB_09494</name>
</gene>
<comment type="similarity">
    <text evidence="11">Belongs to the polysaccharide monooxygenase AA9 family.</text>
</comment>
<dbReference type="Pfam" id="PF00734">
    <property type="entry name" value="CBM_1"/>
    <property type="match status" value="1"/>
</dbReference>
<dbReference type="Pfam" id="PF03443">
    <property type="entry name" value="AA9"/>
    <property type="match status" value="1"/>
</dbReference>
<dbReference type="PANTHER" id="PTHR33353">
    <property type="entry name" value="PUTATIVE (AFU_ORTHOLOGUE AFUA_1G12560)-RELATED"/>
    <property type="match status" value="1"/>
</dbReference>
<accession>A0A0K6FYX1</accession>
<feature type="chain" id="PRO_5005502324" description="lytic cellulose monooxygenase (C4-dehydrogenating)" evidence="15">
    <location>
        <begin position="19"/>
        <end position="425"/>
    </location>
</feature>
<evidence type="ECO:0000313" key="18">
    <source>
        <dbReference type="Proteomes" id="UP000044841"/>
    </source>
</evidence>
<keyword evidence="8" id="KW-1015">Disulfide bond</keyword>
<dbReference type="InterPro" id="IPR049892">
    <property type="entry name" value="AA9"/>
</dbReference>
<evidence type="ECO:0000256" key="14">
    <source>
        <dbReference type="SAM" id="MobiDB-lite"/>
    </source>
</evidence>
<evidence type="ECO:0000256" key="10">
    <source>
        <dbReference type="ARBA" id="ARBA00023326"/>
    </source>
</evidence>
<evidence type="ECO:0000256" key="9">
    <source>
        <dbReference type="ARBA" id="ARBA00023277"/>
    </source>
</evidence>
<evidence type="ECO:0000256" key="6">
    <source>
        <dbReference type="ARBA" id="ARBA00023008"/>
    </source>
</evidence>
<dbReference type="GO" id="GO:0046872">
    <property type="term" value="F:metal ion binding"/>
    <property type="evidence" value="ECO:0007669"/>
    <property type="project" value="UniProtKB-KW"/>
</dbReference>
<dbReference type="PROSITE" id="PS51164">
    <property type="entry name" value="CBM1_2"/>
    <property type="match status" value="1"/>
</dbReference>
<keyword evidence="3 15" id="KW-0732">Signal</keyword>
<evidence type="ECO:0000256" key="15">
    <source>
        <dbReference type="SAM" id="SignalP"/>
    </source>
</evidence>
<dbReference type="EMBL" id="CYGV01001231">
    <property type="protein sequence ID" value="CUA71313.1"/>
    <property type="molecule type" value="Genomic_DNA"/>
</dbReference>
<evidence type="ECO:0000256" key="3">
    <source>
        <dbReference type="ARBA" id="ARBA00022729"/>
    </source>
</evidence>
<dbReference type="CDD" id="cd21175">
    <property type="entry name" value="LPMO_AA9"/>
    <property type="match status" value="1"/>
</dbReference>
<evidence type="ECO:0000256" key="11">
    <source>
        <dbReference type="ARBA" id="ARBA00044502"/>
    </source>
</evidence>
<evidence type="ECO:0000313" key="17">
    <source>
        <dbReference type="EMBL" id="CUA71313.1"/>
    </source>
</evidence>
<keyword evidence="18" id="KW-1185">Reference proteome</keyword>
<evidence type="ECO:0000256" key="7">
    <source>
        <dbReference type="ARBA" id="ARBA00023033"/>
    </source>
</evidence>
<evidence type="ECO:0000256" key="13">
    <source>
        <dbReference type="ARBA" id="ARBA00047174"/>
    </source>
</evidence>
<evidence type="ECO:0000256" key="5">
    <source>
        <dbReference type="ARBA" id="ARBA00023002"/>
    </source>
</evidence>
<comment type="catalytic activity">
    <reaction evidence="12">
        <text>[(1-&gt;4)-beta-D-glucosyl]n+m + reduced acceptor + O2 = 4-dehydro-beta-D-glucosyl-[(1-&gt;4)-beta-D-glucosyl]n-1 + [(1-&gt;4)-beta-D-glucosyl]m + acceptor + H2O.</text>
        <dbReference type="EC" id="1.14.99.56"/>
    </reaction>
</comment>
<comment type="cofactor">
    <cofactor evidence="1">
        <name>Cu(2+)</name>
        <dbReference type="ChEBI" id="CHEBI:29036"/>
    </cofactor>
</comment>
<evidence type="ECO:0000256" key="4">
    <source>
        <dbReference type="ARBA" id="ARBA00023001"/>
    </source>
</evidence>
<dbReference type="AlphaFoldDB" id="A0A0K6FYX1"/>
<organism evidence="17 18">
    <name type="scientific">Rhizoctonia solani</name>
    <dbReference type="NCBI Taxonomy" id="456999"/>
    <lineage>
        <taxon>Eukaryota</taxon>
        <taxon>Fungi</taxon>
        <taxon>Dikarya</taxon>
        <taxon>Basidiomycota</taxon>
        <taxon>Agaricomycotina</taxon>
        <taxon>Agaricomycetes</taxon>
        <taxon>Cantharellales</taxon>
        <taxon>Ceratobasidiaceae</taxon>
        <taxon>Rhizoctonia</taxon>
    </lineage>
</organism>
<keyword evidence="10" id="KW-0624">Polysaccharide degradation</keyword>